<gene>
    <name evidence="1" type="ORF">O6H91_08G073000</name>
</gene>
<accession>A0ACC2CYY7</accession>
<dbReference type="Proteomes" id="UP001162992">
    <property type="component" value="Chromosome 8"/>
</dbReference>
<evidence type="ECO:0000313" key="2">
    <source>
        <dbReference type="Proteomes" id="UP001162992"/>
    </source>
</evidence>
<sequence length="886" mass="97440">MAGFLGHGLGPCSCSSSMHTPHFLSPRNGEGFGFSSKRKKMLQRDKRVVVSACENAPLTSKCTENEEKREGNLTRRGVVGLIALAAPSLFASVARGAWIGSIAEQEHLRLVMLQYSKERLNSSELTVSVDVPAFPGLKGVRSAQPVDDMPAASAAYGGLPTPVEVTRTQDVGLSEAVSQDIRDEAIGQLSAQEQPGNFLEFINNLGVVGSGILGALYWLEGRAKSASNSALKDANSRLKQTEEAMESLKEKLEASLLAQKEESMKNLSKSQQERATILEELNSTKAVAKELQQQLDVRKALIKSLEDKEEGFQTVIIEGEQAYALLEKKYKEEKSKLENLCSELSLAREHVLNQEKNIEDLKLSLEKQKSLTEELTHTGNVTHEALIQSKTRIQELEGEIASAGQILAEKGKEVQNLEVRLVEAIKECDEVEKKLEANRAEFDQALQSANQRVDILTVSLSSKEKEAQSLAAKLASKTLEFEKASEAASDLANQVQKLKHSFVQEQTAVQRLTQELEGASLGLEAASREVNTLSQKLADSQKYALGLERKISENQSATDSKIMSLTELLTKEQATVAQLKNHLDDAKSSLGESLQHISSLNEELKETISTNQKLTLELKQTKEAATSTLNALSEEKQKTATAEKKVLDFQKALLQEEELVVRLRTELDKGMEAMESLRTHLDSLSRDLEVANSKTILLEGEKRAVQESLQREKKAAKRFKDRAAQVETVIEKVIQERENSAIRAQKLEGELTIAKAEIINLSEQIQVMGQAIESAESRIDGIARVGAEATSLVEKFEILASNLEEKEALQSQNKQLQKQSNIVTEIARELKSMKTEFSHLKQSLEGIELAKAEAEAAIKSFSTSSKEYASKDTKILVGQVAGKVDA</sequence>
<keyword evidence="2" id="KW-1185">Reference proteome</keyword>
<proteinExistence type="predicted"/>
<dbReference type="EMBL" id="CM055099">
    <property type="protein sequence ID" value="KAJ7547180.1"/>
    <property type="molecule type" value="Genomic_DNA"/>
</dbReference>
<protein>
    <submittedName>
        <fullName evidence="1">Uncharacterized protein</fullName>
    </submittedName>
</protein>
<organism evidence="1 2">
    <name type="scientific">Diphasiastrum complanatum</name>
    <name type="common">Issler's clubmoss</name>
    <name type="synonym">Lycopodium complanatum</name>
    <dbReference type="NCBI Taxonomy" id="34168"/>
    <lineage>
        <taxon>Eukaryota</taxon>
        <taxon>Viridiplantae</taxon>
        <taxon>Streptophyta</taxon>
        <taxon>Embryophyta</taxon>
        <taxon>Tracheophyta</taxon>
        <taxon>Lycopodiopsida</taxon>
        <taxon>Lycopodiales</taxon>
        <taxon>Lycopodiaceae</taxon>
        <taxon>Lycopodioideae</taxon>
        <taxon>Diphasiastrum</taxon>
    </lineage>
</organism>
<comment type="caution">
    <text evidence="1">The sequence shown here is derived from an EMBL/GenBank/DDBJ whole genome shotgun (WGS) entry which is preliminary data.</text>
</comment>
<evidence type="ECO:0000313" key="1">
    <source>
        <dbReference type="EMBL" id="KAJ7547180.1"/>
    </source>
</evidence>
<name>A0ACC2CYY7_DIPCM</name>
<reference evidence="2" key="1">
    <citation type="journal article" date="2024" name="Proc. Natl. Acad. Sci. U.S.A.">
        <title>Extraordinary preservation of gene collinearity over three hundred million years revealed in homosporous lycophytes.</title>
        <authorList>
            <person name="Li C."/>
            <person name="Wickell D."/>
            <person name="Kuo L.Y."/>
            <person name="Chen X."/>
            <person name="Nie B."/>
            <person name="Liao X."/>
            <person name="Peng D."/>
            <person name="Ji J."/>
            <person name="Jenkins J."/>
            <person name="Williams M."/>
            <person name="Shu S."/>
            <person name="Plott C."/>
            <person name="Barry K."/>
            <person name="Rajasekar S."/>
            <person name="Grimwood J."/>
            <person name="Han X."/>
            <person name="Sun S."/>
            <person name="Hou Z."/>
            <person name="He W."/>
            <person name="Dai G."/>
            <person name="Sun C."/>
            <person name="Schmutz J."/>
            <person name="Leebens-Mack J.H."/>
            <person name="Li F.W."/>
            <person name="Wang L."/>
        </authorList>
    </citation>
    <scope>NUCLEOTIDE SEQUENCE [LARGE SCALE GENOMIC DNA]</scope>
    <source>
        <strain evidence="2">cv. PW_Plant_1</strain>
    </source>
</reference>